<name>A0ABD3HQK2_9MARC</name>
<dbReference type="Proteomes" id="UP001633002">
    <property type="component" value="Unassembled WGS sequence"/>
</dbReference>
<keyword evidence="3" id="KW-1185">Reference proteome</keyword>
<evidence type="ECO:0000256" key="1">
    <source>
        <dbReference type="SAM" id="MobiDB-lite"/>
    </source>
</evidence>
<feature type="region of interest" description="Disordered" evidence="1">
    <location>
        <begin position="1"/>
        <end position="26"/>
    </location>
</feature>
<dbReference type="EMBL" id="JBJQOH010000003">
    <property type="protein sequence ID" value="KAL3693713.1"/>
    <property type="molecule type" value="Genomic_DNA"/>
</dbReference>
<organism evidence="2 3">
    <name type="scientific">Riccia sorocarpa</name>
    <dbReference type="NCBI Taxonomy" id="122646"/>
    <lineage>
        <taxon>Eukaryota</taxon>
        <taxon>Viridiplantae</taxon>
        <taxon>Streptophyta</taxon>
        <taxon>Embryophyta</taxon>
        <taxon>Marchantiophyta</taxon>
        <taxon>Marchantiopsida</taxon>
        <taxon>Marchantiidae</taxon>
        <taxon>Marchantiales</taxon>
        <taxon>Ricciaceae</taxon>
        <taxon>Riccia</taxon>
    </lineage>
</organism>
<protein>
    <submittedName>
        <fullName evidence="2">Uncharacterized protein</fullName>
    </submittedName>
</protein>
<reference evidence="2 3" key="1">
    <citation type="submission" date="2024-09" db="EMBL/GenBank/DDBJ databases">
        <title>Chromosome-scale assembly of Riccia sorocarpa.</title>
        <authorList>
            <person name="Paukszto L."/>
        </authorList>
    </citation>
    <scope>NUCLEOTIDE SEQUENCE [LARGE SCALE GENOMIC DNA]</scope>
    <source>
        <strain evidence="2">LP-2024</strain>
        <tissue evidence="2">Aerial parts of the thallus</tissue>
    </source>
</reference>
<accession>A0ABD3HQK2</accession>
<proteinExistence type="predicted"/>
<comment type="caution">
    <text evidence="2">The sequence shown here is derived from an EMBL/GenBank/DDBJ whole genome shotgun (WGS) entry which is preliminary data.</text>
</comment>
<evidence type="ECO:0000313" key="3">
    <source>
        <dbReference type="Proteomes" id="UP001633002"/>
    </source>
</evidence>
<gene>
    <name evidence="2" type="ORF">R1sor_007364</name>
</gene>
<sequence length="110" mass="12384">MPPRVQPSRPGDRHLPRGCPEVPGGKVRVPESLLPRYVQLKNLLGSNAGHADVFRFLFETARSRIDEMVREILIEEEVLGDDTTRHQSETGLDVAARPFVTQLRLCINLT</sequence>
<dbReference type="AlphaFoldDB" id="A0ABD3HQK2"/>
<evidence type="ECO:0000313" key="2">
    <source>
        <dbReference type="EMBL" id="KAL3693713.1"/>
    </source>
</evidence>